<dbReference type="Pfam" id="PF25601">
    <property type="entry name" value="AAA_lid_14"/>
    <property type="match status" value="1"/>
</dbReference>
<dbReference type="PROSITE" id="PS50110">
    <property type="entry name" value="RESPONSE_REGULATORY"/>
    <property type="match status" value="1"/>
</dbReference>
<evidence type="ECO:0000313" key="11">
    <source>
        <dbReference type="EMBL" id="TYO99487.1"/>
    </source>
</evidence>
<dbReference type="InterPro" id="IPR009057">
    <property type="entry name" value="Homeodomain-like_sf"/>
</dbReference>
<dbReference type="SUPFAM" id="SSF46689">
    <property type="entry name" value="Homeodomain-like"/>
    <property type="match status" value="1"/>
</dbReference>
<dbReference type="PROSITE" id="PS00688">
    <property type="entry name" value="SIGMA54_INTERACT_3"/>
    <property type="match status" value="1"/>
</dbReference>
<dbReference type="Gene3D" id="3.40.50.2300">
    <property type="match status" value="1"/>
</dbReference>
<dbReference type="InterPro" id="IPR027417">
    <property type="entry name" value="P-loop_NTPase"/>
</dbReference>
<dbReference type="FunFam" id="3.40.50.300:FF:000006">
    <property type="entry name" value="DNA-binding transcriptional regulator NtrC"/>
    <property type="match status" value="1"/>
</dbReference>
<dbReference type="PROSITE" id="PS00675">
    <property type="entry name" value="SIGMA54_INTERACT_1"/>
    <property type="match status" value="1"/>
</dbReference>
<keyword evidence="1 8" id="KW-0597">Phosphoprotein</keyword>
<dbReference type="InterPro" id="IPR001789">
    <property type="entry name" value="Sig_transdc_resp-reg_receiver"/>
</dbReference>
<dbReference type="InterPro" id="IPR002078">
    <property type="entry name" value="Sigma_54_int"/>
</dbReference>
<evidence type="ECO:0000256" key="2">
    <source>
        <dbReference type="ARBA" id="ARBA00022741"/>
    </source>
</evidence>
<evidence type="ECO:0000259" key="10">
    <source>
        <dbReference type="PROSITE" id="PS50110"/>
    </source>
</evidence>
<dbReference type="AlphaFoldDB" id="A0A5D3WKD9"/>
<sequence>MNETILLVEDDASLRRVTEFQLAEAGYQVTTAEDAEEALAFLRRERPDLVLTDVRMPGMSGEELLKIVVQDYPGVMVIVMTAFATVERAVSAMRMGAHDYLTKPFSRDGLLIAVRRALEYRGLKRENLRLREELNRRVSGELVGQSEPVRRLREMIARVAATNAAVLLLGESGTGKELVARAIHHASLREKKPFVTVNCAAIPEQLLESELFGHVRGAFTGATRDREGKFLQADGGTLFLDEIGELPLALQPKLLRVLQEMEVEPVGGRTRKVDVRIVAATNRDLEAMVEKGDFREDLYYRLAVIPLQVPALRERREDIPLLIRHFLDRQGAKVRIRADAMELLTRYDWPGNVRELQNCIERMLVLAGSDEIVPDDLPPTVQGAEVPSGQGVLNLPPEGYSLEQLEREAVEQALARCGGNQSQAARFLRIPRHTLIYRMEKYGIGKGARGGNTSETT</sequence>
<evidence type="ECO:0000256" key="7">
    <source>
        <dbReference type="ARBA" id="ARBA00023163"/>
    </source>
</evidence>
<keyword evidence="5" id="KW-0805">Transcription regulation</keyword>
<dbReference type="GO" id="GO:0005524">
    <property type="term" value="F:ATP binding"/>
    <property type="evidence" value="ECO:0007669"/>
    <property type="project" value="UniProtKB-KW"/>
</dbReference>
<dbReference type="Pfam" id="PF02954">
    <property type="entry name" value="HTH_8"/>
    <property type="match status" value="1"/>
</dbReference>
<dbReference type="PROSITE" id="PS00676">
    <property type="entry name" value="SIGMA54_INTERACT_2"/>
    <property type="match status" value="1"/>
</dbReference>
<dbReference type="Pfam" id="PF00158">
    <property type="entry name" value="Sigma54_activat"/>
    <property type="match status" value="1"/>
</dbReference>
<dbReference type="RefSeq" id="WP_148894639.1">
    <property type="nucleotide sequence ID" value="NZ_VNIB01000002.1"/>
</dbReference>
<evidence type="ECO:0000313" key="12">
    <source>
        <dbReference type="Proteomes" id="UP000324159"/>
    </source>
</evidence>
<keyword evidence="2" id="KW-0547">Nucleotide-binding</keyword>
<dbReference type="SUPFAM" id="SSF52540">
    <property type="entry name" value="P-loop containing nucleoside triphosphate hydrolases"/>
    <property type="match status" value="1"/>
</dbReference>
<evidence type="ECO:0000256" key="3">
    <source>
        <dbReference type="ARBA" id="ARBA00022840"/>
    </source>
</evidence>
<name>A0A5D3WKD9_9BACT</name>
<keyword evidence="6" id="KW-0238">DNA-binding</keyword>
<dbReference type="GO" id="GO:0006355">
    <property type="term" value="P:regulation of DNA-templated transcription"/>
    <property type="evidence" value="ECO:0007669"/>
    <property type="project" value="InterPro"/>
</dbReference>
<dbReference type="Proteomes" id="UP000324159">
    <property type="component" value="Unassembled WGS sequence"/>
</dbReference>
<dbReference type="PRINTS" id="PR01590">
    <property type="entry name" value="HTHFIS"/>
</dbReference>
<comment type="caution">
    <text evidence="11">The sequence shown here is derived from an EMBL/GenBank/DDBJ whole genome shotgun (WGS) entry which is preliminary data.</text>
</comment>
<dbReference type="Pfam" id="PF00072">
    <property type="entry name" value="Response_reg"/>
    <property type="match status" value="1"/>
</dbReference>
<keyword evidence="7" id="KW-0804">Transcription</keyword>
<dbReference type="InterPro" id="IPR025943">
    <property type="entry name" value="Sigma_54_int_dom_ATP-bd_2"/>
</dbReference>
<dbReference type="SMART" id="SM00382">
    <property type="entry name" value="AAA"/>
    <property type="match status" value="1"/>
</dbReference>
<dbReference type="InterPro" id="IPR025944">
    <property type="entry name" value="Sigma_54_int_dom_CS"/>
</dbReference>
<dbReference type="Gene3D" id="3.40.50.300">
    <property type="entry name" value="P-loop containing nucleotide triphosphate hydrolases"/>
    <property type="match status" value="1"/>
</dbReference>
<dbReference type="InterPro" id="IPR058031">
    <property type="entry name" value="AAA_lid_NorR"/>
</dbReference>
<dbReference type="PANTHER" id="PTHR32071">
    <property type="entry name" value="TRANSCRIPTIONAL REGULATORY PROTEIN"/>
    <property type="match status" value="1"/>
</dbReference>
<dbReference type="GO" id="GO:0043565">
    <property type="term" value="F:sequence-specific DNA binding"/>
    <property type="evidence" value="ECO:0007669"/>
    <property type="project" value="InterPro"/>
</dbReference>
<dbReference type="Gene3D" id="1.10.8.60">
    <property type="match status" value="1"/>
</dbReference>
<dbReference type="CDD" id="cd00009">
    <property type="entry name" value="AAA"/>
    <property type="match status" value="1"/>
</dbReference>
<dbReference type="PANTHER" id="PTHR32071:SF113">
    <property type="entry name" value="ALGINATE BIOSYNTHESIS TRANSCRIPTIONAL REGULATORY PROTEIN ALGB"/>
    <property type="match status" value="1"/>
</dbReference>
<feature type="domain" description="Sigma-54 factor interaction" evidence="9">
    <location>
        <begin position="142"/>
        <end position="365"/>
    </location>
</feature>
<keyword evidence="3" id="KW-0067">ATP-binding</keyword>
<dbReference type="FunFam" id="3.40.50.2300:FF:000018">
    <property type="entry name" value="DNA-binding transcriptional regulator NtrC"/>
    <property type="match status" value="1"/>
</dbReference>
<dbReference type="EMBL" id="VNIB01000002">
    <property type="protein sequence ID" value="TYO99487.1"/>
    <property type="molecule type" value="Genomic_DNA"/>
</dbReference>
<gene>
    <name evidence="11" type="ORF">EDC39_1029</name>
</gene>
<evidence type="ECO:0000259" key="9">
    <source>
        <dbReference type="PROSITE" id="PS50045"/>
    </source>
</evidence>
<feature type="modified residue" description="4-aspartylphosphate" evidence="8">
    <location>
        <position position="53"/>
    </location>
</feature>
<protein>
    <submittedName>
        <fullName evidence="11">Two component Fis family sigma54 specific transcriptional regulator</fullName>
    </submittedName>
</protein>
<dbReference type="Gene3D" id="1.10.10.60">
    <property type="entry name" value="Homeodomain-like"/>
    <property type="match status" value="1"/>
</dbReference>
<dbReference type="OrthoDB" id="9814761at2"/>
<dbReference type="GO" id="GO:0000160">
    <property type="term" value="P:phosphorelay signal transduction system"/>
    <property type="evidence" value="ECO:0007669"/>
    <property type="project" value="UniProtKB-KW"/>
</dbReference>
<evidence type="ECO:0000256" key="1">
    <source>
        <dbReference type="ARBA" id="ARBA00022553"/>
    </source>
</evidence>
<evidence type="ECO:0000256" key="6">
    <source>
        <dbReference type="ARBA" id="ARBA00023125"/>
    </source>
</evidence>
<proteinExistence type="predicted"/>
<reference evidence="11 12" key="1">
    <citation type="submission" date="2019-07" db="EMBL/GenBank/DDBJ databases">
        <title>Genomic Encyclopedia of Type Strains, Phase IV (KMG-IV): sequencing the most valuable type-strain genomes for metagenomic binning, comparative biology and taxonomic classification.</title>
        <authorList>
            <person name="Goeker M."/>
        </authorList>
    </citation>
    <scope>NUCLEOTIDE SEQUENCE [LARGE SCALE GENOMIC DNA]</scope>
    <source>
        <strain evidence="11 12">SS015</strain>
    </source>
</reference>
<dbReference type="InterPro" id="IPR002197">
    <property type="entry name" value="HTH_Fis"/>
</dbReference>
<keyword evidence="4" id="KW-0902">Two-component regulatory system</keyword>
<dbReference type="PROSITE" id="PS50045">
    <property type="entry name" value="SIGMA54_INTERACT_4"/>
    <property type="match status" value="1"/>
</dbReference>
<evidence type="ECO:0000256" key="4">
    <source>
        <dbReference type="ARBA" id="ARBA00023012"/>
    </source>
</evidence>
<dbReference type="InterPro" id="IPR011006">
    <property type="entry name" value="CheY-like_superfamily"/>
</dbReference>
<organism evidence="11 12">
    <name type="scientific">Geothermobacter ehrlichii</name>
    <dbReference type="NCBI Taxonomy" id="213224"/>
    <lineage>
        <taxon>Bacteria</taxon>
        <taxon>Pseudomonadati</taxon>
        <taxon>Thermodesulfobacteriota</taxon>
        <taxon>Desulfuromonadia</taxon>
        <taxon>Desulfuromonadales</taxon>
        <taxon>Geothermobacteraceae</taxon>
        <taxon>Geothermobacter</taxon>
    </lineage>
</organism>
<accession>A0A5D3WKD9</accession>
<keyword evidence="12" id="KW-1185">Reference proteome</keyword>
<dbReference type="SUPFAM" id="SSF52172">
    <property type="entry name" value="CheY-like"/>
    <property type="match status" value="1"/>
</dbReference>
<evidence type="ECO:0000256" key="5">
    <source>
        <dbReference type="ARBA" id="ARBA00023015"/>
    </source>
</evidence>
<feature type="domain" description="Response regulatory" evidence="10">
    <location>
        <begin position="4"/>
        <end position="118"/>
    </location>
</feature>
<dbReference type="InterPro" id="IPR025662">
    <property type="entry name" value="Sigma_54_int_dom_ATP-bd_1"/>
</dbReference>
<dbReference type="SMART" id="SM00448">
    <property type="entry name" value="REC"/>
    <property type="match status" value="1"/>
</dbReference>
<evidence type="ECO:0000256" key="8">
    <source>
        <dbReference type="PROSITE-ProRule" id="PRU00169"/>
    </source>
</evidence>
<dbReference type="InterPro" id="IPR003593">
    <property type="entry name" value="AAA+_ATPase"/>
</dbReference>